<evidence type="ECO:0000256" key="3">
    <source>
        <dbReference type="ARBA" id="ARBA00004824"/>
    </source>
</evidence>
<reference evidence="18 19" key="1">
    <citation type="journal article" date="2019" name="Int. J. Syst. Evol. Microbiol.">
        <title>Thermogemmatispora aurantia sp. nov. and Thermogemmatispora argillosa sp. nov., within the class Ktedonobacteria, and emended description of the genus Thermogemmatispora.</title>
        <authorList>
            <person name="Zheng Y."/>
            <person name="Wang C.M."/>
            <person name="Sakai Y."/>
            <person name="Abe K."/>
            <person name="Yokota A."/>
            <person name="Yabe S."/>
        </authorList>
    </citation>
    <scope>NUCLEOTIDE SEQUENCE [LARGE SCALE GENOMIC DNA]</scope>
    <source>
        <strain evidence="18 19">A1-2</strain>
    </source>
</reference>
<dbReference type="RefSeq" id="WP_151730034.1">
    <property type="nucleotide sequence ID" value="NZ_BKZV01000009.1"/>
</dbReference>
<evidence type="ECO:0000256" key="11">
    <source>
        <dbReference type="ARBA" id="ARBA00023304"/>
    </source>
</evidence>
<dbReference type="InterPro" id="IPR018300">
    <property type="entry name" value="Aminotrans_IV_CS"/>
</dbReference>
<evidence type="ECO:0000256" key="8">
    <source>
        <dbReference type="ARBA" id="ARBA00022605"/>
    </source>
</evidence>
<evidence type="ECO:0000256" key="6">
    <source>
        <dbReference type="ARBA" id="ARBA00009320"/>
    </source>
</evidence>
<keyword evidence="7 17" id="KW-0032">Aminotransferase</keyword>
<dbReference type="GO" id="GO:0052656">
    <property type="term" value="F:L-isoleucine-2-oxoglutarate transaminase activity"/>
    <property type="evidence" value="ECO:0007669"/>
    <property type="project" value="RHEA"/>
</dbReference>
<dbReference type="InterPro" id="IPR001544">
    <property type="entry name" value="Aminotrans_IV"/>
</dbReference>
<evidence type="ECO:0000256" key="5">
    <source>
        <dbReference type="ARBA" id="ARBA00005072"/>
    </source>
</evidence>
<dbReference type="InterPro" id="IPR005785">
    <property type="entry name" value="B_amino_transI"/>
</dbReference>
<sequence>MEAQELFMNGEFIPVERGVISVRTHGFAYGTGCFEGIRGYWNEQDQQLYLFRAREHYERLLRSCKTLQISLPYTVEQLLEITVELVRRNNQRQDIYIRPVAYKNDQTIGVRLHGISDSFLITTEPFGDYVATTGLRCCVSSWRRIDDNAIPARAKVCGAYVNSALAKSEALQNGYDEAIMLTHEGHVSEGSAENIFLVLNGELVTPAPTENILLGITRDTVMELARRELGRITRERSIDRTELYNAEEIFLCGTGAQIAPVVEVDHRSVGNGQIGPISKALQDLYFEVVRGKRPEYRARWCTPVYSSVPASAS</sequence>
<comment type="cofactor">
    <cofactor evidence="1 16">
        <name>pyridoxal 5'-phosphate</name>
        <dbReference type="ChEBI" id="CHEBI:597326"/>
    </cofactor>
</comment>
<comment type="catalytic activity">
    <reaction evidence="14 17">
        <text>L-leucine + 2-oxoglutarate = 4-methyl-2-oxopentanoate + L-glutamate</text>
        <dbReference type="Rhea" id="RHEA:18321"/>
        <dbReference type="ChEBI" id="CHEBI:16810"/>
        <dbReference type="ChEBI" id="CHEBI:17865"/>
        <dbReference type="ChEBI" id="CHEBI:29985"/>
        <dbReference type="ChEBI" id="CHEBI:57427"/>
        <dbReference type="EC" id="2.6.1.42"/>
    </reaction>
</comment>
<keyword evidence="19" id="KW-1185">Reference proteome</keyword>
<keyword evidence="8 17" id="KW-0028">Amino-acid biosynthesis</keyword>
<dbReference type="Pfam" id="PF01063">
    <property type="entry name" value="Aminotran_4"/>
    <property type="match status" value="1"/>
</dbReference>
<evidence type="ECO:0000256" key="7">
    <source>
        <dbReference type="ARBA" id="ARBA00022576"/>
    </source>
</evidence>
<dbReference type="FunFam" id="3.20.10.10:FF:000002">
    <property type="entry name" value="D-alanine aminotransferase"/>
    <property type="match status" value="1"/>
</dbReference>
<dbReference type="InterPro" id="IPR043132">
    <property type="entry name" value="BCAT-like_C"/>
</dbReference>
<dbReference type="SUPFAM" id="SSF56752">
    <property type="entry name" value="D-aminoacid aminotransferase-like PLP-dependent enzymes"/>
    <property type="match status" value="1"/>
</dbReference>
<evidence type="ECO:0000256" key="4">
    <source>
        <dbReference type="ARBA" id="ARBA00004931"/>
    </source>
</evidence>
<dbReference type="EMBL" id="BKZV01000009">
    <property type="protein sequence ID" value="GER85575.1"/>
    <property type="molecule type" value="Genomic_DNA"/>
</dbReference>
<evidence type="ECO:0000256" key="2">
    <source>
        <dbReference type="ARBA" id="ARBA00003109"/>
    </source>
</evidence>
<dbReference type="NCBIfam" id="TIGR01122">
    <property type="entry name" value="ilvE_I"/>
    <property type="match status" value="1"/>
</dbReference>
<dbReference type="PROSITE" id="PS00770">
    <property type="entry name" value="AA_TRANSFER_CLASS_4"/>
    <property type="match status" value="1"/>
</dbReference>
<evidence type="ECO:0000256" key="9">
    <source>
        <dbReference type="ARBA" id="ARBA00022679"/>
    </source>
</evidence>
<evidence type="ECO:0000256" key="15">
    <source>
        <dbReference type="RuleBase" id="RU004106"/>
    </source>
</evidence>
<proteinExistence type="inferred from homology"/>
<keyword evidence="9 17" id="KW-0808">Transferase</keyword>
<dbReference type="GO" id="GO:0009098">
    <property type="term" value="P:L-leucine biosynthetic process"/>
    <property type="evidence" value="ECO:0007669"/>
    <property type="project" value="UniProtKB-UniPathway"/>
</dbReference>
<dbReference type="GO" id="GO:0009099">
    <property type="term" value="P:L-valine biosynthetic process"/>
    <property type="evidence" value="ECO:0007669"/>
    <property type="project" value="UniProtKB-UniPathway"/>
</dbReference>
<evidence type="ECO:0000256" key="16">
    <source>
        <dbReference type="RuleBase" id="RU004516"/>
    </source>
</evidence>
<dbReference type="GO" id="GO:0052654">
    <property type="term" value="F:L-leucine-2-oxoglutarate transaminase activity"/>
    <property type="evidence" value="ECO:0007669"/>
    <property type="project" value="RHEA"/>
</dbReference>
<dbReference type="UniPathway" id="UPA00049">
    <property type="reaction ID" value="UER00062"/>
</dbReference>
<keyword evidence="10 16" id="KW-0663">Pyridoxal phosphate</keyword>
<dbReference type="InterPro" id="IPR050571">
    <property type="entry name" value="Class-IV_PLP-Dep_Aminotrnsfr"/>
</dbReference>
<comment type="catalytic activity">
    <reaction evidence="12 17">
        <text>L-valine + 2-oxoglutarate = 3-methyl-2-oxobutanoate + L-glutamate</text>
        <dbReference type="Rhea" id="RHEA:24813"/>
        <dbReference type="ChEBI" id="CHEBI:11851"/>
        <dbReference type="ChEBI" id="CHEBI:16810"/>
        <dbReference type="ChEBI" id="CHEBI:29985"/>
        <dbReference type="ChEBI" id="CHEBI:57762"/>
        <dbReference type="EC" id="2.6.1.42"/>
    </reaction>
</comment>
<evidence type="ECO:0000313" key="19">
    <source>
        <dbReference type="Proteomes" id="UP000334820"/>
    </source>
</evidence>
<keyword evidence="11 17" id="KW-0100">Branched-chain amino acid biosynthesis</keyword>
<organism evidence="18 19">
    <name type="scientific">Thermogemmatispora aurantia</name>
    <dbReference type="NCBI Taxonomy" id="2045279"/>
    <lineage>
        <taxon>Bacteria</taxon>
        <taxon>Bacillati</taxon>
        <taxon>Chloroflexota</taxon>
        <taxon>Ktedonobacteria</taxon>
        <taxon>Thermogemmatisporales</taxon>
        <taxon>Thermogemmatisporaceae</taxon>
        <taxon>Thermogemmatispora</taxon>
    </lineage>
</organism>
<evidence type="ECO:0000256" key="13">
    <source>
        <dbReference type="ARBA" id="ARBA00048798"/>
    </source>
</evidence>
<dbReference type="InterPro" id="IPR043131">
    <property type="entry name" value="BCAT-like_N"/>
</dbReference>
<evidence type="ECO:0000256" key="10">
    <source>
        <dbReference type="ARBA" id="ARBA00022898"/>
    </source>
</evidence>
<dbReference type="CDD" id="cd01557">
    <property type="entry name" value="BCAT_beta_family"/>
    <property type="match status" value="1"/>
</dbReference>
<evidence type="ECO:0000256" key="14">
    <source>
        <dbReference type="ARBA" id="ARBA00049229"/>
    </source>
</evidence>
<dbReference type="Gene3D" id="3.20.10.10">
    <property type="entry name" value="D-amino Acid Aminotransferase, subunit A, domain 2"/>
    <property type="match status" value="1"/>
</dbReference>
<protein>
    <recommendedName>
        <fullName evidence="17">Branched-chain-amino-acid aminotransferase</fullName>
        <shortName evidence="17">BCAT</shortName>
        <ecNumber evidence="17">2.6.1.42</ecNumber>
    </recommendedName>
</protein>
<name>A0A5J4KE19_9CHLR</name>
<accession>A0A5J4KE19</accession>
<dbReference type="EC" id="2.6.1.42" evidence="17"/>
<dbReference type="NCBIfam" id="NF005146">
    <property type="entry name" value="PRK06606.1"/>
    <property type="match status" value="1"/>
</dbReference>
<evidence type="ECO:0000256" key="12">
    <source>
        <dbReference type="ARBA" id="ARBA00048212"/>
    </source>
</evidence>
<comment type="similarity">
    <text evidence="6 15">Belongs to the class-IV pyridoxal-phosphate-dependent aminotransferase family.</text>
</comment>
<comment type="catalytic activity">
    <reaction evidence="13 17">
        <text>L-isoleucine + 2-oxoglutarate = (S)-3-methyl-2-oxopentanoate + L-glutamate</text>
        <dbReference type="Rhea" id="RHEA:24801"/>
        <dbReference type="ChEBI" id="CHEBI:16810"/>
        <dbReference type="ChEBI" id="CHEBI:29985"/>
        <dbReference type="ChEBI" id="CHEBI:35146"/>
        <dbReference type="ChEBI" id="CHEBI:58045"/>
        <dbReference type="EC" id="2.6.1.42"/>
    </reaction>
</comment>
<evidence type="ECO:0000256" key="1">
    <source>
        <dbReference type="ARBA" id="ARBA00001933"/>
    </source>
</evidence>
<dbReference type="Gene3D" id="3.30.470.10">
    <property type="match status" value="1"/>
</dbReference>
<comment type="pathway">
    <text evidence="4 17">Amino-acid biosynthesis; L-valine biosynthesis; L-valine from pyruvate: step 4/4.</text>
</comment>
<evidence type="ECO:0000313" key="18">
    <source>
        <dbReference type="EMBL" id="GER85575.1"/>
    </source>
</evidence>
<comment type="pathway">
    <text evidence="3 17">Amino-acid biosynthesis; L-isoleucine biosynthesis; L-isoleucine from 2-oxobutanoate: step 4/4.</text>
</comment>
<dbReference type="InterPro" id="IPR033939">
    <property type="entry name" value="BCAT_family"/>
</dbReference>
<dbReference type="GO" id="GO:0009097">
    <property type="term" value="P:isoleucine biosynthetic process"/>
    <property type="evidence" value="ECO:0007669"/>
    <property type="project" value="UniProtKB-UniPathway"/>
</dbReference>
<dbReference type="UniPathway" id="UPA00047">
    <property type="reaction ID" value="UER00058"/>
</dbReference>
<dbReference type="PANTHER" id="PTHR42743:SF4">
    <property type="entry name" value="BRANCHED-CHAIN-AMINO-ACID AMINOTRANSFERASE-RELATED"/>
    <property type="match status" value="1"/>
</dbReference>
<dbReference type="AlphaFoldDB" id="A0A5J4KE19"/>
<dbReference type="PANTHER" id="PTHR42743">
    <property type="entry name" value="AMINO-ACID AMINOTRANSFERASE"/>
    <property type="match status" value="1"/>
</dbReference>
<dbReference type="Proteomes" id="UP000334820">
    <property type="component" value="Unassembled WGS sequence"/>
</dbReference>
<dbReference type="GO" id="GO:0052655">
    <property type="term" value="F:L-valine-2-oxoglutarate transaminase activity"/>
    <property type="evidence" value="ECO:0007669"/>
    <property type="project" value="RHEA"/>
</dbReference>
<dbReference type="InterPro" id="IPR036038">
    <property type="entry name" value="Aminotransferase-like"/>
</dbReference>
<evidence type="ECO:0000256" key="17">
    <source>
        <dbReference type="RuleBase" id="RU364094"/>
    </source>
</evidence>
<comment type="pathway">
    <text evidence="5 17">Amino-acid biosynthesis; L-leucine biosynthesis; L-leucine from 3-methyl-2-oxobutanoate: step 4/4.</text>
</comment>
<dbReference type="UniPathway" id="UPA00048">
    <property type="reaction ID" value="UER00073"/>
</dbReference>
<gene>
    <name evidence="17" type="primary">ilvE</name>
    <name evidence="18" type="ORF">KTAU_42090</name>
</gene>
<comment type="caution">
    <text evidence="18">The sequence shown here is derived from an EMBL/GenBank/DDBJ whole genome shotgun (WGS) entry which is preliminary data.</text>
</comment>
<comment type="function">
    <text evidence="2 17">Acts on leucine, isoleucine and valine.</text>
</comment>